<gene>
    <name evidence="4" type="ORF">MNOR_LOCUS16478</name>
</gene>
<dbReference type="InterPro" id="IPR000210">
    <property type="entry name" value="BTB/POZ_dom"/>
</dbReference>
<accession>A0AAV2QUG1</accession>
<dbReference type="PANTHER" id="PTHR23110">
    <property type="entry name" value="BTB DOMAIN TRANSCRIPTION FACTOR"/>
    <property type="match status" value="1"/>
</dbReference>
<dbReference type="GO" id="GO:0005634">
    <property type="term" value="C:nucleus"/>
    <property type="evidence" value="ECO:0007669"/>
    <property type="project" value="TreeGrafter"/>
</dbReference>
<name>A0AAV2QUG1_MEGNR</name>
<dbReference type="CDD" id="cd18315">
    <property type="entry name" value="BTB_POZ_BAB-like"/>
    <property type="match status" value="1"/>
</dbReference>
<dbReference type="PROSITE" id="PS50097">
    <property type="entry name" value="BTB"/>
    <property type="match status" value="1"/>
</dbReference>
<dbReference type="Proteomes" id="UP001497623">
    <property type="component" value="Unassembled WGS sequence"/>
</dbReference>
<dbReference type="Pfam" id="PF00651">
    <property type="entry name" value="BTB"/>
    <property type="match status" value="1"/>
</dbReference>
<dbReference type="SMART" id="SM00225">
    <property type="entry name" value="BTB"/>
    <property type="match status" value="1"/>
</dbReference>
<keyword evidence="5" id="KW-1185">Reference proteome</keyword>
<comment type="caution">
    <text evidence="4">The sequence shown here is derived from an EMBL/GenBank/DDBJ whole genome shotgun (WGS) entry which is preliminary data.</text>
</comment>
<evidence type="ECO:0000256" key="2">
    <source>
        <dbReference type="SAM" id="MobiDB-lite"/>
    </source>
</evidence>
<dbReference type="Gene3D" id="3.30.710.10">
    <property type="entry name" value="Potassium Channel Kv1.1, Chain A"/>
    <property type="match status" value="1"/>
</dbReference>
<proteinExistence type="predicted"/>
<dbReference type="GO" id="GO:0006357">
    <property type="term" value="P:regulation of transcription by RNA polymerase II"/>
    <property type="evidence" value="ECO:0007669"/>
    <property type="project" value="TreeGrafter"/>
</dbReference>
<dbReference type="PANTHER" id="PTHR23110:SF109">
    <property type="entry name" value="FI07618P-RELATED"/>
    <property type="match status" value="1"/>
</dbReference>
<dbReference type="AlphaFoldDB" id="A0AAV2QUG1"/>
<dbReference type="EMBL" id="CAXKWB010010858">
    <property type="protein sequence ID" value="CAL4099421.1"/>
    <property type="molecule type" value="Genomic_DNA"/>
</dbReference>
<evidence type="ECO:0000313" key="5">
    <source>
        <dbReference type="Proteomes" id="UP001497623"/>
    </source>
</evidence>
<evidence type="ECO:0000313" key="4">
    <source>
        <dbReference type="EMBL" id="CAL4099421.1"/>
    </source>
</evidence>
<dbReference type="InterPro" id="IPR011333">
    <property type="entry name" value="SKP1/BTB/POZ_sf"/>
</dbReference>
<reference evidence="4 5" key="1">
    <citation type="submission" date="2024-05" db="EMBL/GenBank/DDBJ databases">
        <authorList>
            <person name="Wallberg A."/>
        </authorList>
    </citation>
    <scope>NUCLEOTIDE SEQUENCE [LARGE SCALE GENOMIC DNA]</scope>
</reference>
<keyword evidence="1" id="KW-0539">Nucleus</keyword>
<evidence type="ECO:0000259" key="3">
    <source>
        <dbReference type="PROSITE" id="PS50097"/>
    </source>
</evidence>
<dbReference type="SUPFAM" id="SSF54695">
    <property type="entry name" value="POZ domain"/>
    <property type="match status" value="1"/>
</dbReference>
<feature type="region of interest" description="Disordered" evidence="2">
    <location>
        <begin position="1"/>
        <end position="41"/>
    </location>
</feature>
<protein>
    <recommendedName>
        <fullName evidence="3">BTB domain-containing protein</fullName>
    </recommendedName>
</protein>
<sequence length="347" mass="38860">RMAEIDSASVDAQTPETPEVTNLECTEENTSIKDSEDDVPETPKNVEEVMDTGGSGLSNYELRWNDHIPYFTTVFQSLREMNELTDVTFACEDGVVGAHKLVLSSCSPYLRALFARLAVPHPVIFLRNTPRALVHHLMEFVYSGIVSVPEGQLAMVLNLGHSLQIQGLTMLKLSRENEDSSATDEVADEIGSEPQLLPGEIRPTPNYALHNGEETEYDSESNKIERAKVFKKAKIRKEAEKDGNSNNSLFKKNLEELKKRKKLKVLSNAKEGSPNQNDMYKPTEYRVLGAYAEKYGEAAAMKFASKRYDRKVGRKAIETAVRIFKRSRPAQAKEATSKLAELIMVES</sequence>
<evidence type="ECO:0000256" key="1">
    <source>
        <dbReference type="ARBA" id="ARBA00023242"/>
    </source>
</evidence>
<feature type="domain" description="BTB" evidence="3">
    <location>
        <begin position="85"/>
        <end position="150"/>
    </location>
</feature>
<feature type="non-terminal residue" evidence="4">
    <location>
        <position position="1"/>
    </location>
</feature>
<dbReference type="InterPro" id="IPR051095">
    <property type="entry name" value="Dros_DevTransReg"/>
</dbReference>
<feature type="compositionally biased region" description="Polar residues" evidence="2">
    <location>
        <begin position="10"/>
        <end position="24"/>
    </location>
</feature>
<organism evidence="4 5">
    <name type="scientific">Meganyctiphanes norvegica</name>
    <name type="common">Northern krill</name>
    <name type="synonym">Thysanopoda norvegica</name>
    <dbReference type="NCBI Taxonomy" id="48144"/>
    <lineage>
        <taxon>Eukaryota</taxon>
        <taxon>Metazoa</taxon>
        <taxon>Ecdysozoa</taxon>
        <taxon>Arthropoda</taxon>
        <taxon>Crustacea</taxon>
        <taxon>Multicrustacea</taxon>
        <taxon>Malacostraca</taxon>
        <taxon>Eumalacostraca</taxon>
        <taxon>Eucarida</taxon>
        <taxon>Euphausiacea</taxon>
        <taxon>Euphausiidae</taxon>
        <taxon>Meganyctiphanes</taxon>
    </lineage>
</organism>